<dbReference type="Proteomes" id="UP001151760">
    <property type="component" value="Unassembled WGS sequence"/>
</dbReference>
<feature type="compositionally biased region" description="Basic residues" evidence="2">
    <location>
        <begin position="275"/>
        <end position="284"/>
    </location>
</feature>
<gene>
    <name evidence="3" type="ORF">Tco_1028716</name>
</gene>
<feature type="coiled-coil region" evidence="1">
    <location>
        <begin position="501"/>
        <end position="560"/>
    </location>
</feature>
<sequence length="734" mass="82647">MTDIVRLKTERELVRIKIHDGNAFWNEIGVNAGVSKLMLLSLHLLLPVLVYAARHTLTTVRHKYALTVNPTIYTSCIKQFWATTKTKTINREVQIQALVDGKKVIVTETSVKRAIYLKDAEGTDCLPTTTIFAELERMGSKTTAWNEFGSTMASAIFFFATNQIFNFSKYIFDNMVKNLKGGDKFLMYPRFVQGFLDKQVEGMSKHKEFYVIHSHTKKVFAKMKREGKGFYGRDTPLFQSMMVQAPEELGEGSDIPTDSQHIPTTTQPSTSQPQKKQKPRRKQKKGTEIPSSSGEPIANEDANVASVSTPSNDPLLNGEDRLKLTELIDLFGSARRVESYEESLGAQEDASKQGRKIADIDADEKVTLIDETQGRNDDEFMFDIGVLYGDKVVVETEEPVVNAATTTKSILVNVVDLVITTAEVVTTASTTTTNVDELTLDQTLIEIKAAKPKIVTTAATTVTPASTRPKAKGIVFYDLEEQAPTSIPIVSSSQSQLPQDKDKGKAKMLEEEEKVARQKEEEATIALNESWDNIQAMIEVDRLLAERLQAREQEELLDEEKASLYKHSQLKNKPFVEIQKLFDKEMIRVNMFVDMDTEMKEGSKKAKVDTAQESSSKRAEIAFDTIPLATKPPMIVEYKIVKEGRIGYFQIIRADGSSRMYKDKDEGKNHAETLIDIPVFVRSFSIILGFIIIDDDEITKGVVLGIRFCKKYASCLRIMKKFVLENNRERIMKE</sequence>
<proteinExistence type="predicted"/>
<reference evidence="3" key="1">
    <citation type="journal article" date="2022" name="Int. J. Mol. Sci.">
        <title>Draft Genome of Tanacetum Coccineum: Genomic Comparison of Closely Related Tanacetum-Family Plants.</title>
        <authorList>
            <person name="Yamashiro T."/>
            <person name="Shiraishi A."/>
            <person name="Nakayama K."/>
            <person name="Satake H."/>
        </authorList>
    </citation>
    <scope>NUCLEOTIDE SEQUENCE</scope>
</reference>
<feature type="compositionally biased region" description="Low complexity" evidence="2">
    <location>
        <begin position="263"/>
        <end position="274"/>
    </location>
</feature>
<organism evidence="3 4">
    <name type="scientific">Tanacetum coccineum</name>
    <dbReference type="NCBI Taxonomy" id="301880"/>
    <lineage>
        <taxon>Eukaryota</taxon>
        <taxon>Viridiplantae</taxon>
        <taxon>Streptophyta</taxon>
        <taxon>Embryophyta</taxon>
        <taxon>Tracheophyta</taxon>
        <taxon>Spermatophyta</taxon>
        <taxon>Magnoliopsida</taxon>
        <taxon>eudicotyledons</taxon>
        <taxon>Gunneridae</taxon>
        <taxon>Pentapetalae</taxon>
        <taxon>asterids</taxon>
        <taxon>campanulids</taxon>
        <taxon>Asterales</taxon>
        <taxon>Asteraceae</taxon>
        <taxon>Asteroideae</taxon>
        <taxon>Anthemideae</taxon>
        <taxon>Anthemidinae</taxon>
        <taxon>Tanacetum</taxon>
    </lineage>
</organism>
<reference evidence="3" key="2">
    <citation type="submission" date="2022-01" db="EMBL/GenBank/DDBJ databases">
        <authorList>
            <person name="Yamashiro T."/>
            <person name="Shiraishi A."/>
            <person name="Satake H."/>
            <person name="Nakayama K."/>
        </authorList>
    </citation>
    <scope>NUCLEOTIDE SEQUENCE</scope>
</reference>
<evidence type="ECO:0000313" key="4">
    <source>
        <dbReference type="Proteomes" id="UP001151760"/>
    </source>
</evidence>
<feature type="region of interest" description="Disordered" evidence="2">
    <location>
        <begin position="249"/>
        <end position="298"/>
    </location>
</feature>
<name>A0ABQ5G1Q7_9ASTR</name>
<keyword evidence="1" id="KW-0175">Coiled coil</keyword>
<evidence type="ECO:0000256" key="2">
    <source>
        <dbReference type="SAM" id="MobiDB-lite"/>
    </source>
</evidence>
<accession>A0ABQ5G1Q7</accession>
<evidence type="ECO:0000313" key="3">
    <source>
        <dbReference type="EMBL" id="GJT69430.1"/>
    </source>
</evidence>
<protein>
    <submittedName>
        <fullName evidence="3">Uncharacterized protein</fullName>
    </submittedName>
</protein>
<dbReference type="EMBL" id="BQNB010017987">
    <property type="protein sequence ID" value="GJT69430.1"/>
    <property type="molecule type" value="Genomic_DNA"/>
</dbReference>
<keyword evidence="4" id="KW-1185">Reference proteome</keyword>
<evidence type="ECO:0000256" key="1">
    <source>
        <dbReference type="SAM" id="Coils"/>
    </source>
</evidence>
<comment type="caution">
    <text evidence="3">The sequence shown here is derived from an EMBL/GenBank/DDBJ whole genome shotgun (WGS) entry which is preliminary data.</text>
</comment>